<protein>
    <submittedName>
        <fullName evidence="2">Uncharacterized protein</fullName>
    </submittedName>
</protein>
<dbReference type="PANTHER" id="PTHR28086">
    <property type="entry name" value="UPF0662 PROTEIN YPL260W"/>
    <property type="match status" value="1"/>
</dbReference>
<dbReference type="GO" id="GO:0005737">
    <property type="term" value="C:cytoplasm"/>
    <property type="evidence" value="ECO:0007669"/>
    <property type="project" value="TreeGrafter"/>
</dbReference>
<accession>A0A139AAC1</accession>
<dbReference type="PANTHER" id="PTHR28086:SF1">
    <property type="entry name" value="CU(2+) SUPPRESSING AND BLEOMYCIN SENSITIVE PROTEIN 1"/>
    <property type="match status" value="1"/>
</dbReference>
<proteinExistence type="predicted"/>
<dbReference type="AlphaFoldDB" id="A0A139AAC1"/>
<keyword evidence="3" id="KW-1185">Reference proteome</keyword>
<dbReference type="OrthoDB" id="2011986at2759"/>
<feature type="region of interest" description="Disordered" evidence="1">
    <location>
        <begin position="85"/>
        <end position="108"/>
    </location>
</feature>
<feature type="compositionally biased region" description="Polar residues" evidence="1">
    <location>
        <begin position="98"/>
        <end position="108"/>
    </location>
</feature>
<dbReference type="Pfam" id="PF10303">
    <property type="entry name" value="DUF2408"/>
    <property type="match status" value="1"/>
</dbReference>
<dbReference type="Proteomes" id="UP000070544">
    <property type="component" value="Unassembled WGS sequence"/>
</dbReference>
<dbReference type="GO" id="GO:0005634">
    <property type="term" value="C:nucleus"/>
    <property type="evidence" value="ECO:0007669"/>
    <property type="project" value="TreeGrafter"/>
</dbReference>
<organism evidence="2 3">
    <name type="scientific">Gonapodya prolifera (strain JEL478)</name>
    <name type="common">Monoblepharis prolifera</name>
    <dbReference type="NCBI Taxonomy" id="1344416"/>
    <lineage>
        <taxon>Eukaryota</taxon>
        <taxon>Fungi</taxon>
        <taxon>Fungi incertae sedis</taxon>
        <taxon>Chytridiomycota</taxon>
        <taxon>Chytridiomycota incertae sedis</taxon>
        <taxon>Monoblepharidomycetes</taxon>
        <taxon>Monoblepharidales</taxon>
        <taxon>Gonapodyaceae</taxon>
        <taxon>Gonapodya</taxon>
    </lineage>
</organism>
<evidence type="ECO:0000313" key="3">
    <source>
        <dbReference type="Proteomes" id="UP000070544"/>
    </source>
</evidence>
<dbReference type="EMBL" id="KQ965777">
    <property type="protein sequence ID" value="KXS13445.1"/>
    <property type="molecule type" value="Genomic_DNA"/>
</dbReference>
<dbReference type="InterPro" id="IPR018810">
    <property type="entry name" value="UPF0662"/>
</dbReference>
<sequence length="237" mass="26911">MLNHQMQHIWRLFDTQLLEPVWSVSDPLLPMYQRLSRILHDLDLMRQRGGYTSAQVTSVQRELNDIENEHMDEWYRLQPSLASDNALPSAEREEETSSDAPATTHSQNSYSILGGQAVLRSLLERCYRLVRLCIEESTPVARSLVPIRNRLLALHLTLRGIKEGAKQLGGGGGDPVEVKAVQERLREIESFSRDGKFVDERGNIPDGQAELRILLEESYALAHSLLVKSEKHETFAT</sequence>
<reference evidence="2 3" key="1">
    <citation type="journal article" date="2015" name="Genome Biol. Evol.">
        <title>Phylogenomic analyses indicate that early fungi evolved digesting cell walls of algal ancestors of land plants.</title>
        <authorList>
            <person name="Chang Y."/>
            <person name="Wang S."/>
            <person name="Sekimoto S."/>
            <person name="Aerts A.L."/>
            <person name="Choi C."/>
            <person name="Clum A."/>
            <person name="LaButti K.M."/>
            <person name="Lindquist E.A."/>
            <person name="Yee Ngan C."/>
            <person name="Ohm R.A."/>
            <person name="Salamov A.A."/>
            <person name="Grigoriev I.V."/>
            <person name="Spatafora J.W."/>
            <person name="Berbee M.L."/>
        </authorList>
    </citation>
    <scope>NUCLEOTIDE SEQUENCE [LARGE SCALE GENOMIC DNA]</scope>
    <source>
        <strain evidence="2 3">JEL478</strain>
    </source>
</reference>
<evidence type="ECO:0000256" key="1">
    <source>
        <dbReference type="SAM" id="MobiDB-lite"/>
    </source>
</evidence>
<gene>
    <name evidence="2" type="ORF">M427DRAFT_367010</name>
</gene>
<evidence type="ECO:0000313" key="2">
    <source>
        <dbReference type="EMBL" id="KXS13445.1"/>
    </source>
</evidence>
<name>A0A139AAC1_GONPJ</name>